<reference evidence="1" key="1">
    <citation type="submission" date="2023-10" db="EMBL/GenBank/DDBJ databases">
        <title>Genome assembly of Pristionchus species.</title>
        <authorList>
            <person name="Yoshida K."/>
            <person name="Sommer R.J."/>
        </authorList>
    </citation>
    <scope>NUCLEOTIDE SEQUENCE</scope>
    <source>
        <strain evidence="1">RS5133</strain>
    </source>
</reference>
<evidence type="ECO:0000313" key="2">
    <source>
        <dbReference type="Proteomes" id="UP001432322"/>
    </source>
</evidence>
<organism evidence="1 2">
    <name type="scientific">Pristionchus fissidentatus</name>
    <dbReference type="NCBI Taxonomy" id="1538716"/>
    <lineage>
        <taxon>Eukaryota</taxon>
        <taxon>Metazoa</taxon>
        <taxon>Ecdysozoa</taxon>
        <taxon>Nematoda</taxon>
        <taxon>Chromadorea</taxon>
        <taxon>Rhabditida</taxon>
        <taxon>Rhabditina</taxon>
        <taxon>Diplogasteromorpha</taxon>
        <taxon>Diplogasteroidea</taxon>
        <taxon>Neodiplogasteridae</taxon>
        <taxon>Pristionchus</taxon>
    </lineage>
</organism>
<gene>
    <name evidence="1" type="ORF">PFISCL1PPCAC_4205</name>
</gene>
<dbReference type="AlphaFoldDB" id="A0AAV5V3E3"/>
<feature type="non-terminal residue" evidence="1">
    <location>
        <position position="1"/>
    </location>
</feature>
<dbReference type="EMBL" id="BTSY01000002">
    <property type="protein sequence ID" value="GMT12908.1"/>
    <property type="molecule type" value="Genomic_DNA"/>
</dbReference>
<evidence type="ECO:0000313" key="1">
    <source>
        <dbReference type="EMBL" id="GMT12908.1"/>
    </source>
</evidence>
<keyword evidence="2" id="KW-1185">Reference proteome</keyword>
<protein>
    <submittedName>
        <fullName evidence="1">Uncharacterized protein</fullName>
    </submittedName>
</protein>
<feature type="non-terminal residue" evidence="1">
    <location>
        <position position="101"/>
    </location>
</feature>
<dbReference type="Proteomes" id="UP001432322">
    <property type="component" value="Unassembled WGS sequence"/>
</dbReference>
<name>A0AAV5V3E3_9BILA</name>
<proteinExistence type="predicted"/>
<accession>A0AAV5V3E3</accession>
<sequence>LQSLSIRGDSNQRVHDATATRAISRIKNPRDSDGFEGCWNRGRIVVARADATTRATARRRRWSATTPTADDVLRTDDVNLPPIGTRARRKLSVRFFLFRVT</sequence>
<comment type="caution">
    <text evidence="1">The sequence shown here is derived from an EMBL/GenBank/DDBJ whole genome shotgun (WGS) entry which is preliminary data.</text>
</comment>